<name>A0A6G1JE62_9PLEO</name>
<evidence type="ECO:0000313" key="2">
    <source>
        <dbReference type="Proteomes" id="UP000799291"/>
    </source>
</evidence>
<protein>
    <submittedName>
        <fullName evidence="1">Uncharacterized protein</fullName>
    </submittedName>
</protein>
<evidence type="ECO:0000313" key="1">
    <source>
        <dbReference type="EMBL" id="KAF2688832.1"/>
    </source>
</evidence>
<proteinExistence type="predicted"/>
<dbReference type="AlphaFoldDB" id="A0A6G1JE62"/>
<dbReference type="Proteomes" id="UP000799291">
    <property type="component" value="Unassembled WGS sequence"/>
</dbReference>
<accession>A0A6G1JE62</accession>
<reference evidence="1" key="1">
    <citation type="journal article" date="2020" name="Stud. Mycol.">
        <title>101 Dothideomycetes genomes: a test case for predicting lifestyles and emergence of pathogens.</title>
        <authorList>
            <person name="Haridas S."/>
            <person name="Albert R."/>
            <person name="Binder M."/>
            <person name="Bloem J."/>
            <person name="Labutti K."/>
            <person name="Salamov A."/>
            <person name="Andreopoulos B."/>
            <person name="Baker S."/>
            <person name="Barry K."/>
            <person name="Bills G."/>
            <person name="Bluhm B."/>
            <person name="Cannon C."/>
            <person name="Castanera R."/>
            <person name="Culley D."/>
            <person name="Daum C."/>
            <person name="Ezra D."/>
            <person name="Gonzalez J."/>
            <person name="Henrissat B."/>
            <person name="Kuo A."/>
            <person name="Liang C."/>
            <person name="Lipzen A."/>
            <person name="Lutzoni F."/>
            <person name="Magnuson J."/>
            <person name="Mondo S."/>
            <person name="Nolan M."/>
            <person name="Ohm R."/>
            <person name="Pangilinan J."/>
            <person name="Park H.-J."/>
            <person name="Ramirez L."/>
            <person name="Alfaro M."/>
            <person name="Sun H."/>
            <person name="Tritt A."/>
            <person name="Yoshinaga Y."/>
            <person name="Zwiers L.-H."/>
            <person name="Turgeon B."/>
            <person name="Goodwin S."/>
            <person name="Spatafora J."/>
            <person name="Crous P."/>
            <person name="Grigoriev I."/>
        </authorList>
    </citation>
    <scope>NUCLEOTIDE SEQUENCE</scope>
    <source>
        <strain evidence="1">CBS 122367</strain>
    </source>
</reference>
<dbReference type="EMBL" id="MU005573">
    <property type="protein sequence ID" value="KAF2688832.1"/>
    <property type="molecule type" value="Genomic_DNA"/>
</dbReference>
<keyword evidence="2" id="KW-1185">Reference proteome</keyword>
<sequence>MSWRCHDLHDDLQLGQCQLSQTQGTSCGKQVQITLNNQSLVDTEAASLIPSPVGSALLRRLHYILKRYKLRDRAKWILVAFNGTYFGSGHMDAVHNKLACPRSFTCRTWTTQTSELYAPGGAEHDPLMKDDCGLFYSSADTMDDTATHVSPLF</sequence>
<gene>
    <name evidence="1" type="ORF">K458DRAFT_384998</name>
</gene>
<organism evidence="1 2">
    <name type="scientific">Lentithecium fluviatile CBS 122367</name>
    <dbReference type="NCBI Taxonomy" id="1168545"/>
    <lineage>
        <taxon>Eukaryota</taxon>
        <taxon>Fungi</taxon>
        <taxon>Dikarya</taxon>
        <taxon>Ascomycota</taxon>
        <taxon>Pezizomycotina</taxon>
        <taxon>Dothideomycetes</taxon>
        <taxon>Pleosporomycetidae</taxon>
        <taxon>Pleosporales</taxon>
        <taxon>Massarineae</taxon>
        <taxon>Lentitheciaceae</taxon>
        <taxon>Lentithecium</taxon>
    </lineage>
</organism>